<gene>
    <name evidence="1" type="ORF">NSK11_contig00237-0001</name>
</gene>
<accession>A0ABC9Z628</accession>
<dbReference type="AlphaFoldDB" id="A0ABC9Z628"/>
<evidence type="ECO:0000313" key="1">
    <source>
        <dbReference type="EMBL" id="GAP33302.1"/>
    </source>
</evidence>
<proteinExistence type="predicted"/>
<dbReference type="Proteomes" id="UP000037179">
    <property type="component" value="Unassembled WGS sequence"/>
</dbReference>
<dbReference type="InterPro" id="IPR036844">
    <property type="entry name" value="Hint_dom_sf"/>
</dbReference>
<protein>
    <recommendedName>
        <fullName evidence="3">Non-specific serine/threonine protein kinase</fullName>
    </recommendedName>
</protein>
<reference evidence="1 2" key="2">
    <citation type="journal article" date="2016" name="Genome Announc.">
        <title>Draft Genome Sequence of Erythromycin- and Oxytetracycline-Sensitive Nocardia seriolae Strain U-1 (NBRC 110359).</title>
        <authorList>
            <person name="Imajoh M."/>
            <person name="Sukeda M."/>
            <person name="Shimizu M."/>
            <person name="Yamane J."/>
            <person name="Ohnishi K."/>
            <person name="Oshima S."/>
        </authorList>
    </citation>
    <scope>NUCLEOTIDE SEQUENCE [LARGE SCALE GENOMIC DNA]</scope>
    <source>
        <strain evidence="1 2">U-1</strain>
    </source>
</reference>
<evidence type="ECO:0000313" key="2">
    <source>
        <dbReference type="Proteomes" id="UP000037179"/>
    </source>
</evidence>
<feature type="non-terminal residue" evidence="1">
    <location>
        <position position="208"/>
    </location>
</feature>
<evidence type="ECO:0008006" key="3">
    <source>
        <dbReference type="Google" id="ProtNLM"/>
    </source>
</evidence>
<name>A0ABC9Z628_9NOCA</name>
<sequence>MQASYAQNEPFDMCTNNFHDGLGGLAHSTSVVRADTGAAVALKTLRHSGERPLVWSLDHTMRFIPRPITALTSGVDNLGRVSLASGRSLKISTGSRLLTVGGWKPLEELAIDTRIAIPRWIPHTLNATPMPEAEIVMLAHMIGDGSCVQRQPIRYASVDEENLAAVTTAAIGITAIRDDYAPARVTTLRLPAPFHLTHGKRNPIAAWL</sequence>
<keyword evidence="2" id="KW-1185">Reference proteome</keyword>
<dbReference type="Gene3D" id="2.170.16.10">
    <property type="entry name" value="Hedgehog/Intein (Hint) domain"/>
    <property type="match status" value="1"/>
</dbReference>
<reference evidence="2" key="1">
    <citation type="submission" date="2015-07" db="EMBL/GenBank/DDBJ databases">
        <title>Nocardia seriolae U-1 whole genome shotgun sequence.</title>
        <authorList>
            <person name="Imajoh M."/>
            <person name="Fukumoto Y."/>
            <person name="Sukeda M."/>
            <person name="Yamane J."/>
            <person name="Yamasaki K."/>
            <person name="Shimizu M."/>
            <person name="Ohnishi K."/>
            <person name="Oshima S."/>
        </authorList>
    </citation>
    <scope>NUCLEOTIDE SEQUENCE [LARGE SCALE GENOMIC DNA]</scope>
    <source>
        <strain evidence="2">U-1</strain>
    </source>
</reference>
<dbReference type="EMBL" id="BBYQ01000237">
    <property type="protein sequence ID" value="GAP33302.1"/>
    <property type="molecule type" value="Genomic_DNA"/>
</dbReference>
<dbReference type="SUPFAM" id="SSF51294">
    <property type="entry name" value="Hedgehog/intein (Hint) domain"/>
    <property type="match status" value="1"/>
</dbReference>
<organism evidence="1 2">
    <name type="scientific">Nocardia seriolae</name>
    <dbReference type="NCBI Taxonomy" id="37332"/>
    <lineage>
        <taxon>Bacteria</taxon>
        <taxon>Bacillati</taxon>
        <taxon>Actinomycetota</taxon>
        <taxon>Actinomycetes</taxon>
        <taxon>Mycobacteriales</taxon>
        <taxon>Nocardiaceae</taxon>
        <taxon>Nocardia</taxon>
    </lineage>
</organism>
<comment type="caution">
    <text evidence="1">The sequence shown here is derived from an EMBL/GenBank/DDBJ whole genome shotgun (WGS) entry which is preliminary data.</text>
</comment>